<keyword evidence="3" id="KW-1185">Reference proteome</keyword>
<evidence type="ECO:0000313" key="2">
    <source>
        <dbReference type="EMBL" id="KAF5897907.1"/>
    </source>
</evidence>
<proteinExistence type="predicted"/>
<reference evidence="2" key="1">
    <citation type="submission" date="2020-07" db="EMBL/GenBank/DDBJ databases">
        <title>Clarias magur genome sequencing, assembly and annotation.</title>
        <authorList>
            <person name="Kushwaha B."/>
            <person name="Kumar R."/>
            <person name="Das P."/>
            <person name="Joshi C.G."/>
            <person name="Kumar D."/>
            <person name="Nagpure N.S."/>
            <person name="Pandey M."/>
            <person name="Agarwal S."/>
            <person name="Srivastava S."/>
            <person name="Singh M."/>
            <person name="Sahoo L."/>
            <person name="Jayasankar P."/>
            <person name="Meher P.K."/>
            <person name="Koringa P.G."/>
            <person name="Iquebal M.A."/>
            <person name="Das S.P."/>
            <person name="Bit A."/>
            <person name="Patnaik S."/>
            <person name="Patel N."/>
            <person name="Shah T.M."/>
            <person name="Hinsu A."/>
            <person name="Jena J.K."/>
        </authorList>
    </citation>
    <scope>NUCLEOTIDE SEQUENCE</scope>
    <source>
        <strain evidence="2">CIFAMagur01</strain>
        <tissue evidence="2">Testis</tissue>
    </source>
</reference>
<protein>
    <submittedName>
        <fullName evidence="2">Protein crumbs 1</fullName>
    </submittedName>
</protein>
<gene>
    <name evidence="2" type="primary">crb1</name>
    <name evidence="2" type="ORF">DAT39_012397</name>
</gene>
<sequence length="50" mass="5071">LINAEAACRESRRPVAVLSPHRASLTHSHGGTCPDLGGGARGNGNGGVRH</sequence>
<evidence type="ECO:0000256" key="1">
    <source>
        <dbReference type="SAM" id="MobiDB-lite"/>
    </source>
</evidence>
<dbReference type="Proteomes" id="UP000727407">
    <property type="component" value="Unassembled WGS sequence"/>
</dbReference>
<name>A0A8J4ULN0_CLAMG</name>
<feature type="compositionally biased region" description="Gly residues" evidence="1">
    <location>
        <begin position="36"/>
        <end position="50"/>
    </location>
</feature>
<organism evidence="2 3">
    <name type="scientific">Clarias magur</name>
    <name type="common">Asian catfish</name>
    <name type="synonym">Macropteronotus magur</name>
    <dbReference type="NCBI Taxonomy" id="1594786"/>
    <lineage>
        <taxon>Eukaryota</taxon>
        <taxon>Metazoa</taxon>
        <taxon>Chordata</taxon>
        <taxon>Craniata</taxon>
        <taxon>Vertebrata</taxon>
        <taxon>Euteleostomi</taxon>
        <taxon>Actinopterygii</taxon>
        <taxon>Neopterygii</taxon>
        <taxon>Teleostei</taxon>
        <taxon>Ostariophysi</taxon>
        <taxon>Siluriformes</taxon>
        <taxon>Clariidae</taxon>
        <taxon>Clarias</taxon>
    </lineage>
</organism>
<feature type="non-terminal residue" evidence="2">
    <location>
        <position position="50"/>
    </location>
</feature>
<accession>A0A8J4ULN0</accession>
<dbReference type="AlphaFoldDB" id="A0A8J4ULN0"/>
<dbReference type="EMBL" id="QNUK01000217">
    <property type="protein sequence ID" value="KAF5897907.1"/>
    <property type="molecule type" value="Genomic_DNA"/>
</dbReference>
<evidence type="ECO:0000313" key="3">
    <source>
        <dbReference type="Proteomes" id="UP000727407"/>
    </source>
</evidence>
<comment type="caution">
    <text evidence="2">The sequence shown here is derived from an EMBL/GenBank/DDBJ whole genome shotgun (WGS) entry which is preliminary data.</text>
</comment>
<feature type="region of interest" description="Disordered" evidence="1">
    <location>
        <begin position="19"/>
        <end position="50"/>
    </location>
</feature>
<feature type="non-terminal residue" evidence="2">
    <location>
        <position position="1"/>
    </location>
</feature>